<accession>A0A8J5PJK4</accession>
<dbReference type="EMBL" id="JAELUR010000013">
    <property type="protein sequence ID" value="KAG7424496.1"/>
    <property type="molecule type" value="Genomic_DNA"/>
</dbReference>
<evidence type="ECO:0000313" key="2">
    <source>
        <dbReference type="Proteomes" id="UP000693942"/>
    </source>
</evidence>
<reference evidence="1" key="1">
    <citation type="submission" date="2021-04" db="EMBL/GenBank/DDBJ databases">
        <title>First draft genome resource for Brassicaceae pathogens Fusarium oxysporum f. sp. raphani and Fusarium oxysporum f. sp. rapae.</title>
        <authorList>
            <person name="Asai S."/>
        </authorList>
    </citation>
    <scope>NUCLEOTIDE SEQUENCE</scope>
    <source>
        <strain evidence="1">Tf1262</strain>
    </source>
</reference>
<dbReference type="Proteomes" id="UP000693942">
    <property type="component" value="Unassembled WGS sequence"/>
</dbReference>
<dbReference type="AlphaFoldDB" id="A0A8J5PJK4"/>
<sequence>MSGDVDSRPANDDTISWLEQSVTGEVLDDSCNIHNTLLPETSLPIDEKEKVHWVHLLNMIRDCNASDKFGVIALHQHKTLLPNHSFVWNLEQVNKSYFYWTSERANERINLDKICGYKFAYNGKGLCPFEFRQGEMLDLSGVDKGLFPRIVQYLVDNHLTSRFGLGSLIPELSKNTMTELQLSRGMSGTGIPEQENMVKGFIAS</sequence>
<organism evidence="1 2">
    <name type="scientific">Fusarium oxysporum f. sp. raphani</name>
    <dbReference type="NCBI Taxonomy" id="96318"/>
    <lineage>
        <taxon>Eukaryota</taxon>
        <taxon>Fungi</taxon>
        <taxon>Dikarya</taxon>
        <taxon>Ascomycota</taxon>
        <taxon>Pezizomycotina</taxon>
        <taxon>Sordariomycetes</taxon>
        <taxon>Hypocreomycetidae</taxon>
        <taxon>Hypocreales</taxon>
        <taxon>Nectriaceae</taxon>
        <taxon>Fusarium</taxon>
        <taxon>Fusarium oxysporum species complex</taxon>
    </lineage>
</organism>
<protein>
    <submittedName>
        <fullName evidence="1">Uncharacterized protein</fullName>
    </submittedName>
</protein>
<comment type="caution">
    <text evidence="1">The sequence shown here is derived from an EMBL/GenBank/DDBJ whole genome shotgun (WGS) entry which is preliminary data.</text>
</comment>
<gene>
    <name evidence="1" type="ORF">Forpi1262_v014560</name>
</gene>
<proteinExistence type="predicted"/>
<name>A0A8J5PJK4_FUSOX</name>
<evidence type="ECO:0000313" key="1">
    <source>
        <dbReference type="EMBL" id="KAG7424496.1"/>
    </source>
</evidence>